<dbReference type="RefSeq" id="WP_255924500.1">
    <property type="nucleotide sequence ID" value="NZ_JANFNH010000001.1"/>
</dbReference>
<name>A0ABT1P5C3_9ACTN</name>
<dbReference type="EMBL" id="JANFNH010000001">
    <property type="protein sequence ID" value="MCQ4040550.1"/>
    <property type="molecule type" value="Genomic_DNA"/>
</dbReference>
<keyword evidence="1" id="KW-1133">Transmembrane helix</keyword>
<proteinExistence type="predicted"/>
<evidence type="ECO:0000256" key="1">
    <source>
        <dbReference type="SAM" id="Phobius"/>
    </source>
</evidence>
<evidence type="ECO:0000313" key="2">
    <source>
        <dbReference type="EMBL" id="MCQ4040550.1"/>
    </source>
</evidence>
<dbReference type="Proteomes" id="UP001206206">
    <property type="component" value="Unassembled WGS sequence"/>
</dbReference>
<reference evidence="2 3" key="1">
    <citation type="submission" date="2022-06" db="EMBL/GenBank/DDBJ databases">
        <title>Draft genome sequence of type strain Streptomyces rubrisoli DSM 42083.</title>
        <authorList>
            <person name="Duangmal K."/>
            <person name="Klaysubun C."/>
        </authorList>
    </citation>
    <scope>NUCLEOTIDE SEQUENCE [LARGE SCALE GENOMIC DNA]</scope>
    <source>
        <strain evidence="2 3">DSM 42083</strain>
    </source>
</reference>
<sequence length="51" mass="5114">MRSTPALGCSRHAGPGANEVRAALRTPLLALACVPLAFGLLLLSLAVSGTV</sequence>
<keyword evidence="3" id="KW-1185">Reference proteome</keyword>
<organism evidence="2 3">
    <name type="scientific">Streptantibioticus rubrisoli</name>
    <dbReference type="NCBI Taxonomy" id="1387313"/>
    <lineage>
        <taxon>Bacteria</taxon>
        <taxon>Bacillati</taxon>
        <taxon>Actinomycetota</taxon>
        <taxon>Actinomycetes</taxon>
        <taxon>Kitasatosporales</taxon>
        <taxon>Streptomycetaceae</taxon>
        <taxon>Streptantibioticus</taxon>
    </lineage>
</organism>
<gene>
    <name evidence="2" type="ORF">NON19_00580</name>
</gene>
<comment type="caution">
    <text evidence="2">The sequence shown here is derived from an EMBL/GenBank/DDBJ whole genome shotgun (WGS) entry which is preliminary data.</text>
</comment>
<keyword evidence="1" id="KW-0812">Transmembrane</keyword>
<feature type="transmembrane region" description="Helical" evidence="1">
    <location>
        <begin position="28"/>
        <end position="47"/>
    </location>
</feature>
<keyword evidence="1" id="KW-0472">Membrane</keyword>
<protein>
    <submittedName>
        <fullName evidence="2">Uncharacterized protein</fullName>
    </submittedName>
</protein>
<evidence type="ECO:0000313" key="3">
    <source>
        <dbReference type="Proteomes" id="UP001206206"/>
    </source>
</evidence>
<accession>A0ABT1P5C3</accession>